<dbReference type="Proteomes" id="UP000541444">
    <property type="component" value="Unassembled WGS sequence"/>
</dbReference>
<reference evidence="1 2" key="1">
    <citation type="journal article" date="2020" name="IScience">
        <title>Genome Sequencing of the Endangered Kingdonia uniflora (Circaeasteraceae, Ranunculales) Reveals Potential Mechanisms of Evolutionary Specialization.</title>
        <authorList>
            <person name="Sun Y."/>
            <person name="Deng T."/>
            <person name="Zhang A."/>
            <person name="Moore M.J."/>
            <person name="Landis J.B."/>
            <person name="Lin N."/>
            <person name="Zhang H."/>
            <person name="Zhang X."/>
            <person name="Huang J."/>
            <person name="Zhang X."/>
            <person name="Sun H."/>
            <person name="Wang H."/>
        </authorList>
    </citation>
    <scope>NUCLEOTIDE SEQUENCE [LARGE SCALE GENOMIC DNA]</scope>
    <source>
        <strain evidence="1">TB1705</strain>
        <tissue evidence="1">Leaf</tissue>
    </source>
</reference>
<dbReference type="AlphaFoldDB" id="A0A7J7MS56"/>
<comment type="caution">
    <text evidence="1">The sequence shown here is derived from an EMBL/GenBank/DDBJ whole genome shotgun (WGS) entry which is preliminary data.</text>
</comment>
<keyword evidence="2" id="KW-1185">Reference proteome</keyword>
<evidence type="ECO:0000313" key="1">
    <source>
        <dbReference type="EMBL" id="KAF6157632.1"/>
    </source>
</evidence>
<gene>
    <name evidence="1" type="ORF">GIB67_037205</name>
</gene>
<dbReference type="OrthoDB" id="1935614at2759"/>
<sequence>MLCYQITMAKPSFLRAEQSMASDLTFSSSSSTRRGDLVFVVNPKGANGQSGKDWKKLLPYLRSRLGNDRNIGVGEG</sequence>
<organism evidence="1 2">
    <name type="scientific">Kingdonia uniflora</name>
    <dbReference type="NCBI Taxonomy" id="39325"/>
    <lineage>
        <taxon>Eukaryota</taxon>
        <taxon>Viridiplantae</taxon>
        <taxon>Streptophyta</taxon>
        <taxon>Embryophyta</taxon>
        <taxon>Tracheophyta</taxon>
        <taxon>Spermatophyta</taxon>
        <taxon>Magnoliopsida</taxon>
        <taxon>Ranunculales</taxon>
        <taxon>Circaeasteraceae</taxon>
        <taxon>Kingdonia</taxon>
    </lineage>
</organism>
<protein>
    <recommendedName>
        <fullName evidence="3">DAGKc domain-containing protein</fullName>
    </recommendedName>
</protein>
<proteinExistence type="predicted"/>
<evidence type="ECO:0008006" key="3">
    <source>
        <dbReference type="Google" id="ProtNLM"/>
    </source>
</evidence>
<evidence type="ECO:0000313" key="2">
    <source>
        <dbReference type="Proteomes" id="UP000541444"/>
    </source>
</evidence>
<dbReference type="EMBL" id="JACGCM010001272">
    <property type="protein sequence ID" value="KAF6157632.1"/>
    <property type="molecule type" value="Genomic_DNA"/>
</dbReference>
<accession>A0A7J7MS56</accession>
<name>A0A7J7MS56_9MAGN</name>